<evidence type="ECO:0000256" key="7">
    <source>
        <dbReference type="ARBA" id="ARBA00023136"/>
    </source>
</evidence>
<feature type="transmembrane region" description="Helical" evidence="8">
    <location>
        <begin position="86"/>
        <end position="111"/>
    </location>
</feature>
<dbReference type="OMA" id="WRGWAKA"/>
<keyword evidence="4" id="KW-0533">Nickel</keyword>
<feature type="transmembrane region" description="Helical" evidence="8">
    <location>
        <begin position="413"/>
        <end position="433"/>
    </location>
</feature>
<evidence type="ECO:0000256" key="5">
    <source>
        <dbReference type="ARBA" id="ARBA00022692"/>
    </source>
</evidence>
<evidence type="ECO:0000256" key="8">
    <source>
        <dbReference type="RuleBase" id="RU362101"/>
    </source>
</evidence>
<evidence type="ECO:0000256" key="2">
    <source>
        <dbReference type="ARBA" id="ARBA00010892"/>
    </source>
</evidence>
<dbReference type="AlphaFoldDB" id="A0A2H3DU84"/>
<dbReference type="InterPro" id="IPR011541">
    <property type="entry name" value="Ni/Co_transpt_high_affinity"/>
</dbReference>
<evidence type="ECO:0000256" key="9">
    <source>
        <dbReference type="SAM" id="MobiDB-lite"/>
    </source>
</evidence>
<dbReference type="GO" id="GO:0012505">
    <property type="term" value="C:endomembrane system"/>
    <property type="evidence" value="ECO:0007669"/>
    <property type="project" value="UniProtKB-SubCell"/>
</dbReference>
<feature type="transmembrane region" description="Helical" evidence="8">
    <location>
        <begin position="206"/>
        <end position="229"/>
    </location>
</feature>
<evidence type="ECO:0000256" key="3">
    <source>
        <dbReference type="ARBA" id="ARBA00022448"/>
    </source>
</evidence>
<keyword evidence="6 8" id="KW-1133">Transmembrane helix</keyword>
<dbReference type="InterPro" id="IPR004688">
    <property type="entry name" value="Ni/Co_transpt"/>
</dbReference>
<keyword evidence="3 8" id="KW-0813">Transport</keyword>
<dbReference type="PANTHER" id="PTHR31611:SF0">
    <property type="entry name" value="HIGH-AFFINITY NICKEL TRANSPORT PROTEIN NIC1"/>
    <property type="match status" value="1"/>
</dbReference>
<dbReference type="Pfam" id="PF03824">
    <property type="entry name" value="NicO"/>
    <property type="match status" value="1"/>
</dbReference>
<dbReference type="GO" id="GO:0015099">
    <property type="term" value="F:nickel cation transmembrane transporter activity"/>
    <property type="evidence" value="ECO:0007669"/>
    <property type="project" value="UniProtKB-UniRule"/>
</dbReference>
<proteinExistence type="inferred from homology"/>
<evidence type="ECO:0000256" key="1">
    <source>
        <dbReference type="ARBA" id="ARBA00004127"/>
    </source>
</evidence>
<dbReference type="Proteomes" id="UP000217790">
    <property type="component" value="Unassembled WGS sequence"/>
</dbReference>
<evidence type="ECO:0000256" key="4">
    <source>
        <dbReference type="ARBA" id="ARBA00022596"/>
    </source>
</evidence>
<evidence type="ECO:0000313" key="11">
    <source>
        <dbReference type="Proteomes" id="UP000217790"/>
    </source>
</evidence>
<organism evidence="10 11">
    <name type="scientific">Armillaria gallica</name>
    <name type="common">Bulbous honey fungus</name>
    <name type="synonym">Armillaria bulbosa</name>
    <dbReference type="NCBI Taxonomy" id="47427"/>
    <lineage>
        <taxon>Eukaryota</taxon>
        <taxon>Fungi</taxon>
        <taxon>Dikarya</taxon>
        <taxon>Basidiomycota</taxon>
        <taxon>Agaricomycotina</taxon>
        <taxon>Agaricomycetes</taxon>
        <taxon>Agaricomycetidae</taxon>
        <taxon>Agaricales</taxon>
        <taxon>Marasmiineae</taxon>
        <taxon>Physalacriaceae</taxon>
        <taxon>Armillaria</taxon>
    </lineage>
</organism>
<feature type="transmembrane region" description="Helical" evidence="8">
    <location>
        <begin position="354"/>
        <end position="378"/>
    </location>
</feature>
<dbReference type="PANTHER" id="PTHR31611">
    <property type="entry name" value="HIGH-AFFINITY NICKEL TRANSPORT PROTEIN NIC1"/>
    <property type="match status" value="1"/>
</dbReference>
<dbReference type="InParanoid" id="A0A2H3DU84"/>
<keyword evidence="11" id="KW-1185">Reference proteome</keyword>
<name>A0A2H3DU84_ARMGA</name>
<comment type="similarity">
    <text evidence="2 8">Belongs to the NiCoT transporter (TC 2.A.52) family.</text>
</comment>
<accession>A0A2H3DU84</accession>
<keyword evidence="7 8" id="KW-0472">Membrane</keyword>
<feature type="transmembrane region" description="Helical" evidence="8">
    <location>
        <begin position="244"/>
        <end position="267"/>
    </location>
</feature>
<dbReference type="GO" id="GO:0005886">
    <property type="term" value="C:plasma membrane"/>
    <property type="evidence" value="ECO:0007669"/>
    <property type="project" value="UniProtKB-SubCell"/>
</dbReference>
<evidence type="ECO:0000256" key="6">
    <source>
        <dbReference type="ARBA" id="ARBA00022989"/>
    </source>
</evidence>
<feature type="region of interest" description="Disordered" evidence="9">
    <location>
        <begin position="288"/>
        <end position="311"/>
    </location>
</feature>
<evidence type="ECO:0000313" key="10">
    <source>
        <dbReference type="EMBL" id="PBK97630.1"/>
    </source>
</evidence>
<comment type="subcellular location">
    <subcellularLocation>
        <location evidence="8">Cell membrane</location>
        <topology evidence="8">Multi-pass membrane protein</topology>
    </subcellularLocation>
    <subcellularLocation>
        <location evidence="1">Endomembrane system</location>
        <topology evidence="1">Multi-pass membrane protein</topology>
    </subcellularLocation>
</comment>
<dbReference type="OrthoDB" id="5197598at2759"/>
<gene>
    <name evidence="10" type="ORF">ARMGADRAFT_1009598</name>
</gene>
<protein>
    <recommendedName>
        <fullName evidence="8">Nickel/cobalt efflux system</fullName>
    </recommendedName>
</protein>
<keyword evidence="5 8" id="KW-0812">Transmembrane</keyword>
<feature type="transmembrane region" description="Helical" evidence="8">
    <location>
        <begin position="123"/>
        <end position="150"/>
    </location>
</feature>
<dbReference type="STRING" id="47427.A0A2H3DU84"/>
<sequence>MRSCALRRLPRLTLFGRSLLLVASELLANAICWTIAGILFGRSRETQPILSLALLAWTLGLRHALDADHISAIDNATRGLISMGQLPVTCGLYFSLGHSTIVVVVNVAIAISSDVYEKINGVGTIGGIVGAAVSGSFLFIVGVANSIFLWKAIRQRRNMENLQRANGAQQHTEETIEDPKHGHMLMMTILGPIITFVNKPWKMYPVGILFGFGFDTASSIALLAVSALAKKQSDGSTIPPGDIVILPLLFTAGMTIIDSLDSILMLYSYSGFPEHSFGLFEKQRCSSPLGEASPGSEVLQTSRAPSPKSPENVEVTAVEALPQIASPALEAGDELVLSQQARNMRVKMNMMSGLSIILTLMSILVAFSISLITIMGLIGDNCTSCQEAAEAEDGGGLAGKWWRGWAKANDNSGYIGAAIVGAFVIIVVGWYGGRRAIRKYRERSRVVLE</sequence>
<dbReference type="EMBL" id="KZ293649">
    <property type="protein sequence ID" value="PBK97630.1"/>
    <property type="molecule type" value="Genomic_DNA"/>
</dbReference>
<reference evidence="11" key="1">
    <citation type="journal article" date="2017" name="Nat. Ecol. Evol.">
        <title>Genome expansion and lineage-specific genetic innovations in the forest pathogenic fungi Armillaria.</title>
        <authorList>
            <person name="Sipos G."/>
            <person name="Prasanna A.N."/>
            <person name="Walter M.C."/>
            <person name="O'Connor E."/>
            <person name="Balint B."/>
            <person name="Krizsan K."/>
            <person name="Kiss B."/>
            <person name="Hess J."/>
            <person name="Varga T."/>
            <person name="Slot J."/>
            <person name="Riley R."/>
            <person name="Boka B."/>
            <person name="Rigling D."/>
            <person name="Barry K."/>
            <person name="Lee J."/>
            <person name="Mihaltcheva S."/>
            <person name="LaButti K."/>
            <person name="Lipzen A."/>
            <person name="Waldron R."/>
            <person name="Moloney N.M."/>
            <person name="Sperisen C."/>
            <person name="Kredics L."/>
            <person name="Vagvoelgyi C."/>
            <person name="Patrignani A."/>
            <person name="Fitzpatrick D."/>
            <person name="Nagy I."/>
            <person name="Doyle S."/>
            <person name="Anderson J.B."/>
            <person name="Grigoriev I.V."/>
            <person name="Gueldener U."/>
            <person name="Muensterkoetter M."/>
            <person name="Nagy L.G."/>
        </authorList>
    </citation>
    <scope>NUCLEOTIDE SEQUENCE [LARGE SCALE GENOMIC DNA]</scope>
    <source>
        <strain evidence="11">Ar21-2</strain>
    </source>
</reference>